<dbReference type="InterPro" id="IPR004358">
    <property type="entry name" value="Sig_transdc_His_kin-like_C"/>
</dbReference>
<dbReference type="EC" id="2.7.13.3" evidence="2"/>
<feature type="transmembrane region" description="Helical" evidence="9">
    <location>
        <begin position="248"/>
        <end position="268"/>
    </location>
</feature>
<dbReference type="InterPro" id="IPR003661">
    <property type="entry name" value="HisK_dim/P_dom"/>
</dbReference>
<evidence type="ECO:0000256" key="9">
    <source>
        <dbReference type="SAM" id="Phobius"/>
    </source>
</evidence>
<dbReference type="EMBL" id="UOEM01000097">
    <property type="protein sequence ID" value="VAW16342.1"/>
    <property type="molecule type" value="Genomic_DNA"/>
</dbReference>
<dbReference type="GO" id="GO:0000155">
    <property type="term" value="F:phosphorelay sensor kinase activity"/>
    <property type="evidence" value="ECO:0007669"/>
    <property type="project" value="InterPro"/>
</dbReference>
<keyword evidence="7" id="KW-0175">Coiled coil</keyword>
<dbReference type="InterPro" id="IPR001610">
    <property type="entry name" value="PAC"/>
</dbReference>
<dbReference type="PROSITE" id="PS50109">
    <property type="entry name" value="HIS_KIN"/>
    <property type="match status" value="1"/>
</dbReference>
<keyword evidence="9" id="KW-1133">Transmembrane helix</keyword>
<evidence type="ECO:0000256" key="4">
    <source>
        <dbReference type="ARBA" id="ARBA00022679"/>
    </source>
</evidence>
<dbReference type="SUPFAM" id="SSF55785">
    <property type="entry name" value="PYP-like sensor domain (PAS domain)"/>
    <property type="match status" value="1"/>
</dbReference>
<evidence type="ECO:0000256" key="7">
    <source>
        <dbReference type="SAM" id="Coils"/>
    </source>
</evidence>
<feature type="domain" description="PAS" evidence="11">
    <location>
        <begin position="292"/>
        <end position="349"/>
    </location>
</feature>
<dbReference type="Gene3D" id="1.10.287.130">
    <property type="match status" value="1"/>
</dbReference>
<dbReference type="SUPFAM" id="SSF47384">
    <property type="entry name" value="Homodimeric domain of signal transducing histidine kinase"/>
    <property type="match status" value="1"/>
</dbReference>
<feature type="transmembrane region" description="Helical" evidence="9">
    <location>
        <begin position="116"/>
        <end position="137"/>
    </location>
</feature>
<protein>
    <recommendedName>
        <fullName evidence="2">histidine kinase</fullName>
        <ecNumber evidence="2">2.7.13.3</ecNumber>
    </recommendedName>
</protein>
<proteinExistence type="predicted"/>
<accession>A0A3B0TPH3</accession>
<dbReference type="SMART" id="SM00086">
    <property type="entry name" value="PAC"/>
    <property type="match status" value="1"/>
</dbReference>
<organism evidence="13">
    <name type="scientific">hydrothermal vent metagenome</name>
    <dbReference type="NCBI Taxonomy" id="652676"/>
    <lineage>
        <taxon>unclassified sequences</taxon>
        <taxon>metagenomes</taxon>
        <taxon>ecological metagenomes</taxon>
    </lineage>
</organism>
<feature type="transmembrane region" description="Helical" evidence="9">
    <location>
        <begin position="47"/>
        <end position="70"/>
    </location>
</feature>
<feature type="transmembrane region" description="Helical" evidence="9">
    <location>
        <begin position="18"/>
        <end position="35"/>
    </location>
</feature>
<dbReference type="Pfam" id="PF00512">
    <property type="entry name" value="HisKA"/>
    <property type="match status" value="1"/>
</dbReference>
<dbReference type="SMART" id="SM00388">
    <property type="entry name" value="HisKA"/>
    <property type="match status" value="1"/>
</dbReference>
<keyword evidence="3" id="KW-0597">Phosphoprotein</keyword>
<dbReference type="SUPFAM" id="SSF55874">
    <property type="entry name" value="ATPase domain of HSP90 chaperone/DNA topoisomerase II/histidine kinase"/>
    <property type="match status" value="1"/>
</dbReference>
<dbReference type="SMART" id="SM00387">
    <property type="entry name" value="HATPase_c"/>
    <property type="match status" value="1"/>
</dbReference>
<feature type="transmembrane region" description="Helical" evidence="9">
    <location>
        <begin position="189"/>
        <end position="204"/>
    </location>
</feature>
<comment type="catalytic activity">
    <reaction evidence="1">
        <text>ATP + protein L-histidine = ADP + protein N-phospho-L-histidine.</text>
        <dbReference type="EC" id="2.7.13.3"/>
    </reaction>
</comment>
<dbReference type="Gene3D" id="3.30.450.20">
    <property type="entry name" value="PAS domain"/>
    <property type="match status" value="1"/>
</dbReference>
<dbReference type="InterPro" id="IPR050736">
    <property type="entry name" value="Sensor_HK_Regulatory"/>
</dbReference>
<dbReference type="Pfam" id="PF02518">
    <property type="entry name" value="HATPase_c"/>
    <property type="match status" value="1"/>
</dbReference>
<dbReference type="InterPro" id="IPR000014">
    <property type="entry name" value="PAS"/>
</dbReference>
<keyword evidence="5" id="KW-0418">Kinase</keyword>
<feature type="domain" description="Histidine kinase" evidence="10">
    <location>
        <begin position="459"/>
        <end position="676"/>
    </location>
</feature>
<dbReference type="Pfam" id="PF13426">
    <property type="entry name" value="PAS_9"/>
    <property type="match status" value="1"/>
</dbReference>
<feature type="domain" description="PAC" evidence="12">
    <location>
        <begin position="364"/>
        <end position="416"/>
    </location>
</feature>
<reference evidence="13" key="1">
    <citation type="submission" date="2018-06" db="EMBL/GenBank/DDBJ databases">
        <authorList>
            <person name="Zhirakovskaya E."/>
        </authorList>
    </citation>
    <scope>NUCLEOTIDE SEQUENCE</scope>
</reference>
<dbReference type="InterPro" id="IPR003594">
    <property type="entry name" value="HATPase_dom"/>
</dbReference>
<evidence type="ECO:0000256" key="8">
    <source>
        <dbReference type="SAM" id="MobiDB-lite"/>
    </source>
</evidence>
<feature type="coiled-coil region" evidence="7">
    <location>
        <begin position="411"/>
        <end position="445"/>
    </location>
</feature>
<evidence type="ECO:0000259" key="10">
    <source>
        <dbReference type="PROSITE" id="PS50109"/>
    </source>
</evidence>
<dbReference type="AlphaFoldDB" id="A0A3B0TPH3"/>
<feature type="transmembrane region" description="Helical" evidence="9">
    <location>
        <begin position="77"/>
        <end position="96"/>
    </location>
</feature>
<name>A0A3B0TPH3_9ZZZZ</name>
<feature type="transmembrane region" description="Helical" evidence="9">
    <location>
        <begin position="153"/>
        <end position="177"/>
    </location>
</feature>
<dbReference type="InterPro" id="IPR000700">
    <property type="entry name" value="PAS-assoc_C"/>
</dbReference>
<keyword evidence="4" id="KW-0808">Transferase</keyword>
<dbReference type="InterPro" id="IPR033425">
    <property type="entry name" value="MASE3"/>
</dbReference>
<evidence type="ECO:0000256" key="1">
    <source>
        <dbReference type="ARBA" id="ARBA00000085"/>
    </source>
</evidence>
<keyword evidence="6" id="KW-0902">Two-component regulatory system</keyword>
<evidence type="ECO:0000259" key="11">
    <source>
        <dbReference type="PROSITE" id="PS50112"/>
    </source>
</evidence>
<sequence length="692" mass="76477">MVLNDILLLFGSVARQRVAIYLTVGFGLALSYGVLRELDWRGAAGLHTAMEAAAALLAMIVGVVALMRFYTLRTNPVLLIGVGFLGAGFLDLYHAIVTSAALKAAMPSELASLVPWSWFASRLFLAMFFLASAFVWWRKHRSGDERGLNERSVYVFATLATLLSFAFFAFAPLPRAYYPEIFLHRPEDAALALLFLAALIGHIRKGGWRYDVLKHWLVLSLIVALVGQAVFMPFSGKLFDMQFDFAHLLKIVSYGCVLVGLLASLYSVHRHVAKNRDAMVVARDRAEASLAELTSLKEALDEHAIVAVTDTSGTITHVNDKFCRISKYERHELIGANHRLLASGHHPKSYFTDMFKTIANGRPWHGEVKNKAKDGSLYWVDTTITPFKDAKGKVVQYIAIRADISSRKEGEEELKARRDQLQDRVTEATKALKAKTEALEEALAKEKQIGEQQRQFITMASHEFRTPLAIIDATAQRLKSRAGRDILTPEDAIVRVDKIRSAVARMTRLMESTLSLARAEEGEIKLNIETCDLGAILLDVCTHQQDLTQAHAIVCEIAELPQCVQADAGALEQVFTNLVSNAVKYAPDAPDITVKARCEGHEVVVTVQDGGIGIDTDELDRIGEKFFRGKNSVGIEGTGIGLSLVRHLIEKHDGTVVVQSQIGQGSTFTIRLPLQGPDPQRQDQSQPQKRVA</sequence>
<keyword evidence="9" id="KW-0472">Membrane</keyword>
<feature type="transmembrane region" description="Helical" evidence="9">
    <location>
        <begin position="216"/>
        <end position="236"/>
    </location>
</feature>
<dbReference type="Gene3D" id="3.30.565.10">
    <property type="entry name" value="Histidine kinase-like ATPase, C-terminal domain"/>
    <property type="match status" value="1"/>
</dbReference>
<evidence type="ECO:0000313" key="13">
    <source>
        <dbReference type="EMBL" id="VAW16342.1"/>
    </source>
</evidence>
<evidence type="ECO:0000259" key="12">
    <source>
        <dbReference type="PROSITE" id="PS50113"/>
    </source>
</evidence>
<feature type="compositionally biased region" description="Low complexity" evidence="8">
    <location>
        <begin position="675"/>
        <end position="692"/>
    </location>
</feature>
<keyword evidence="9" id="KW-0812">Transmembrane</keyword>
<dbReference type="CDD" id="cd00082">
    <property type="entry name" value="HisKA"/>
    <property type="match status" value="1"/>
</dbReference>
<dbReference type="PROSITE" id="PS50113">
    <property type="entry name" value="PAC"/>
    <property type="match status" value="1"/>
</dbReference>
<evidence type="ECO:0000256" key="6">
    <source>
        <dbReference type="ARBA" id="ARBA00023012"/>
    </source>
</evidence>
<dbReference type="InterPro" id="IPR035965">
    <property type="entry name" value="PAS-like_dom_sf"/>
</dbReference>
<dbReference type="PANTHER" id="PTHR43711:SF1">
    <property type="entry name" value="HISTIDINE KINASE 1"/>
    <property type="match status" value="1"/>
</dbReference>
<gene>
    <name evidence="13" type="ORF">MNBD_ALPHA09-193</name>
</gene>
<dbReference type="CDD" id="cd00130">
    <property type="entry name" value="PAS"/>
    <property type="match status" value="1"/>
</dbReference>
<dbReference type="InterPro" id="IPR005467">
    <property type="entry name" value="His_kinase_dom"/>
</dbReference>
<evidence type="ECO:0000256" key="2">
    <source>
        <dbReference type="ARBA" id="ARBA00012438"/>
    </source>
</evidence>
<evidence type="ECO:0000256" key="5">
    <source>
        <dbReference type="ARBA" id="ARBA00022777"/>
    </source>
</evidence>
<dbReference type="NCBIfam" id="TIGR00229">
    <property type="entry name" value="sensory_box"/>
    <property type="match status" value="1"/>
</dbReference>
<feature type="region of interest" description="Disordered" evidence="8">
    <location>
        <begin position="670"/>
        <end position="692"/>
    </location>
</feature>
<dbReference type="Pfam" id="PF17159">
    <property type="entry name" value="MASE3"/>
    <property type="match status" value="1"/>
</dbReference>
<evidence type="ECO:0000256" key="3">
    <source>
        <dbReference type="ARBA" id="ARBA00022553"/>
    </source>
</evidence>
<dbReference type="InterPro" id="IPR036097">
    <property type="entry name" value="HisK_dim/P_sf"/>
</dbReference>
<dbReference type="FunFam" id="3.30.565.10:FF:000006">
    <property type="entry name" value="Sensor histidine kinase WalK"/>
    <property type="match status" value="1"/>
</dbReference>
<dbReference type="PANTHER" id="PTHR43711">
    <property type="entry name" value="TWO-COMPONENT HISTIDINE KINASE"/>
    <property type="match status" value="1"/>
</dbReference>
<dbReference type="InterPro" id="IPR036890">
    <property type="entry name" value="HATPase_C_sf"/>
</dbReference>
<dbReference type="PROSITE" id="PS50112">
    <property type="entry name" value="PAS"/>
    <property type="match status" value="1"/>
</dbReference>
<dbReference type="PRINTS" id="PR00344">
    <property type="entry name" value="BCTRLSENSOR"/>
</dbReference>